<dbReference type="Pfam" id="PF00207">
    <property type="entry name" value="A2M"/>
    <property type="match status" value="1"/>
</dbReference>
<dbReference type="InterPro" id="IPR008930">
    <property type="entry name" value="Terpenoid_cyclase/PrenylTrfase"/>
</dbReference>
<protein>
    <submittedName>
        <fullName evidence="5">Alpha-2-macroglobulin</fullName>
    </submittedName>
</protein>
<reference evidence="5 6" key="1">
    <citation type="submission" date="2019-03" db="EMBL/GenBank/DDBJ databases">
        <authorList>
            <person name="Kim M.K.M."/>
        </authorList>
    </citation>
    <scope>NUCLEOTIDE SEQUENCE [LARGE SCALE GENOMIC DNA]</scope>
    <source>
        <strain evidence="5 6">17J68-12</strain>
    </source>
</reference>
<dbReference type="Pfam" id="PF01835">
    <property type="entry name" value="MG2"/>
    <property type="match status" value="1"/>
</dbReference>
<feature type="non-terminal residue" evidence="5">
    <location>
        <position position="1"/>
    </location>
</feature>
<dbReference type="Gene3D" id="1.50.10.20">
    <property type="match status" value="1"/>
</dbReference>
<dbReference type="EMBL" id="SJZI01000004">
    <property type="protein sequence ID" value="TCJ18644.1"/>
    <property type="molecule type" value="Genomic_DNA"/>
</dbReference>
<dbReference type="Gene3D" id="2.60.40.1930">
    <property type="match status" value="1"/>
</dbReference>
<dbReference type="Pfam" id="PF17973">
    <property type="entry name" value="bMG10"/>
    <property type="match status" value="1"/>
</dbReference>
<dbReference type="InterPro" id="IPR041246">
    <property type="entry name" value="Bact_MG10"/>
</dbReference>
<dbReference type="InterPro" id="IPR051802">
    <property type="entry name" value="YfhM-like"/>
</dbReference>
<dbReference type="InterPro" id="IPR001599">
    <property type="entry name" value="Macroglobln_a2"/>
</dbReference>
<dbReference type="OrthoDB" id="9767116at2"/>
<evidence type="ECO:0000259" key="3">
    <source>
        <dbReference type="SMART" id="SM01359"/>
    </source>
</evidence>
<evidence type="ECO:0000256" key="1">
    <source>
        <dbReference type="ARBA" id="ARBA00010556"/>
    </source>
</evidence>
<dbReference type="RefSeq" id="WP_131447033.1">
    <property type="nucleotide sequence ID" value="NZ_SJZI01000004.1"/>
</dbReference>
<feature type="region of interest" description="Disordered" evidence="2">
    <location>
        <begin position="953"/>
        <end position="977"/>
    </location>
</feature>
<evidence type="ECO:0000256" key="2">
    <source>
        <dbReference type="SAM" id="MobiDB-lite"/>
    </source>
</evidence>
<evidence type="ECO:0000259" key="4">
    <source>
        <dbReference type="SMART" id="SM01360"/>
    </source>
</evidence>
<feature type="domain" description="Alpha-2-macroglobulin" evidence="4">
    <location>
        <begin position="981"/>
        <end position="1071"/>
    </location>
</feature>
<feature type="domain" description="Alpha-2-macroglobulin bait region" evidence="3">
    <location>
        <begin position="699"/>
        <end position="838"/>
    </location>
</feature>
<dbReference type="InterPro" id="IPR011625">
    <property type="entry name" value="A2M_N_BRD"/>
</dbReference>
<dbReference type="SMART" id="SM01360">
    <property type="entry name" value="A2M"/>
    <property type="match status" value="1"/>
</dbReference>
<dbReference type="SMART" id="SM01359">
    <property type="entry name" value="A2M_N_2"/>
    <property type="match status" value="1"/>
</dbReference>
<keyword evidence="6" id="KW-1185">Reference proteome</keyword>
<dbReference type="PANTHER" id="PTHR40094">
    <property type="entry name" value="ALPHA-2-MACROGLOBULIN HOMOLOG"/>
    <property type="match status" value="1"/>
</dbReference>
<evidence type="ECO:0000313" key="5">
    <source>
        <dbReference type="EMBL" id="TCJ18644.1"/>
    </source>
</evidence>
<name>A0A4R1BMI5_9BACT</name>
<dbReference type="InterPro" id="IPR002890">
    <property type="entry name" value="MG2"/>
</dbReference>
<dbReference type="SUPFAM" id="SSF48239">
    <property type="entry name" value="Terpenoid cyclases/Protein prenyltransferases"/>
    <property type="match status" value="1"/>
</dbReference>
<organism evidence="5 6">
    <name type="scientific">Flaviaesturariibacter flavus</name>
    <dbReference type="NCBI Taxonomy" id="2502780"/>
    <lineage>
        <taxon>Bacteria</taxon>
        <taxon>Pseudomonadati</taxon>
        <taxon>Bacteroidota</taxon>
        <taxon>Chitinophagia</taxon>
        <taxon>Chitinophagales</taxon>
        <taxon>Chitinophagaceae</taxon>
        <taxon>Flaviaestuariibacter</taxon>
    </lineage>
</organism>
<gene>
    <name evidence="5" type="ORF">EPD60_03860</name>
</gene>
<comment type="similarity">
    <text evidence="1">Belongs to the protease inhibitor I39 (alpha-2-macroglobulin) family. Bacterial alpha-2-macroglobulin subfamily.</text>
</comment>
<accession>A0A4R1BMI5</accession>
<dbReference type="PANTHER" id="PTHR40094:SF1">
    <property type="entry name" value="UBIQUITIN DOMAIN-CONTAINING PROTEIN"/>
    <property type="match status" value="1"/>
</dbReference>
<dbReference type="Proteomes" id="UP000295334">
    <property type="component" value="Unassembled WGS sequence"/>
</dbReference>
<sequence length="1752" mass="196820">PLYALELERLEFSYRIYTGENKDSLYVRALRRLIVTDGNGSNDMGARLQLARWYSDKARTYNPYGDTTQRWSNRAALQLLAPALNARSHPGEDWQQAYNLARSIQEATLNVQAEKVNLPGEALRFLLQYRNVGRVHLRLLAVPDAGDLALDDEDDWDSLYHLPAFRRWSQELPATGDAQQHRVELKVDALPAGTYILCATNTENFEEDSSVASGTILYVSNIAYMQQENRLWVMHRKTGAPLAGATVTVYQSDTAPGPGERIRRRVREQFTTDANGFVVLPYSDRYGDERTLSFRAGADSLFESGENDAFQFPAHDYYSGPSESQHVYFFTDRSIYRPGQTVYFKGIVTYEGRTSPELTRGYTNTVRLRDPNSQEKGRLEITTSDWGSFDGRFTLPESGLGGRFQLSLDGTYGYASISVEEYKRPKFEVRFDTLSGTYKAGGQITLGGKAIAYAGNAVGGAKVRYRVTRRLRPRWWWYGPALNGGKEIAHGEETTSADGTFKIAFTATPDELVDSATNPFWIFEATADVTDINGETRSGKQTATAGFKSIVLQQGLDARLAADSFRVIPATLTNTNGRPLALPVQVVISRLNPNRRLLRARYWMPPDQFVIDSVSFVRAFPGDPYRNEGSINSWPIDREVLRFTGQVKNGVLVLPAGARWEAGAYEVRLSTRDSSGREVTDIGRMELYRPGAPLLQTPLEIREAAAQAEPGTNAVITLESAAPLHLLYTVQRGGDIKGQTEISPLSGARSFRIPVTESDRGGLRTSFITVFNNRVYQVEHTISVPWTNKELTIETGTYRDKTLPGSTEQWRVRIRGKAGNRVAAELLASAYDASLDAFLPHRWSAPELWPTFRYYNTWQWNQAFSAHRSQGITPGLDQINVTTRRFDELIYSIAAENRRYVRIRGYGSITGQGDELNEVVVTAMGVRRTDANMDQALTGKVSGLTVNAQNQTLQNSGGQQAPPNEAAPEPAPQPRRNFNETAFFYPSLHTDSSGVIEFRFTVPESLTRWNVQLLGHTRELAFGTADGKITVQKDLMVQPGMPRFLRQGDHLELSTKVVNLSGKELTGQVQLELFDAATGTPVDGWFQNFFPNQFFTVAPGESSAVAFPVEVPYLYNSALTWRITARSGTYSDAEEATFPILSNKVLVTETMPLPMRGAGTKTFTFDKLVHSAGSESLQQHRYTIEYTANPAWYAVQALPYLMEYPYECAEQLWNRYYANALAAHILAKAPKVRAVFARWQEKDTAALLSNLQKNQELKSALLEETPWVMQAQNEQEQKRNLALLFDLARLAGQQESALARLRALQYGDGSFPWFAGGRSDRYVTQYIASGMGHLRRLGIDATPFDDIRRNALRYLDGAIAEDYLKKLKTIKPKEKVPLGHFEAQYLYARSFDKDKPSGEARTAFDHYLMMAETSWQQFPKRTQGMIALALHRYGQGTAPADILQSLRETAVRDEELGMYWKDNRFGYSWFWYHAPIETQALLVEAFSEIANDVRTADELRTWLIKNKQTQNWRTTTATADACYALLLQGTDWISDPPRVVITAGTLKLSSDTAAEAGTGYFKHTVPGELIRPEMGRVQVKVEAPPGKAYNAPSWGAVYWQYFEDMDKVTSAASPLRVERKLFREVNRGRGPELVPITSDSPVHVGDKVRVRLVLRTDRPMEYVHVKDLRPSCIEPVNVLSGYRWQDGLGYYGQTRDVSTNYFIDYLPRGTYVLEYSAFVTNKGQFSAGMATAQCLYAPEFAAHSERQQLTVE</sequence>
<proteinExistence type="inferred from homology"/>
<evidence type="ECO:0000313" key="6">
    <source>
        <dbReference type="Proteomes" id="UP000295334"/>
    </source>
</evidence>
<comment type="caution">
    <text evidence="5">The sequence shown here is derived from an EMBL/GenBank/DDBJ whole genome shotgun (WGS) entry which is preliminary data.</text>
</comment>
<dbReference type="GO" id="GO:0004866">
    <property type="term" value="F:endopeptidase inhibitor activity"/>
    <property type="evidence" value="ECO:0007669"/>
    <property type="project" value="InterPro"/>
</dbReference>